<dbReference type="KEGG" id="nia:A8C56_08035"/>
<dbReference type="GO" id="GO:0016020">
    <property type="term" value="C:membrane"/>
    <property type="evidence" value="ECO:0007669"/>
    <property type="project" value="TreeGrafter"/>
</dbReference>
<protein>
    <recommendedName>
        <fullName evidence="6">Acyltransferase</fullName>
    </recommendedName>
</protein>
<feature type="transmembrane region" description="Helical" evidence="1">
    <location>
        <begin position="160"/>
        <end position="177"/>
    </location>
</feature>
<dbReference type="InterPro" id="IPR043968">
    <property type="entry name" value="SGNH"/>
</dbReference>
<evidence type="ECO:0000313" key="5">
    <source>
        <dbReference type="Proteomes" id="UP000077667"/>
    </source>
</evidence>
<feature type="transmembrane region" description="Helical" evidence="1">
    <location>
        <begin position="282"/>
        <end position="300"/>
    </location>
</feature>
<dbReference type="SUPFAM" id="SSF52266">
    <property type="entry name" value="SGNH hydrolase"/>
    <property type="match status" value="1"/>
</dbReference>
<feature type="transmembrane region" description="Helical" evidence="1">
    <location>
        <begin position="72"/>
        <end position="92"/>
    </location>
</feature>
<dbReference type="PANTHER" id="PTHR23028">
    <property type="entry name" value="ACETYLTRANSFERASE"/>
    <property type="match status" value="1"/>
</dbReference>
<gene>
    <name evidence="4" type="ORF">A8C56_08035</name>
</gene>
<keyword evidence="1" id="KW-0812">Transmembrane</keyword>
<dbReference type="GO" id="GO:0009103">
    <property type="term" value="P:lipopolysaccharide biosynthetic process"/>
    <property type="evidence" value="ECO:0007669"/>
    <property type="project" value="TreeGrafter"/>
</dbReference>
<sequence length="610" mass="71192">MKFREDIQGIRAFAVLLVFLFHISPHLLSGGFIGVDIFFVISGYLISGIILHKKQKHSFKYLDFYLSRFKRIVPVFYCFLLIIFSVGAIIYLNRDMQSLRLNVFWAAIFNSNYYLSTLDTYFGATSSENPLLHTWTLAVEMQFYFILPLGLMLIKRKSNLQLFVLLLIVSLTAYSYYNSTYLNNKDGMYYSLLARIPEFLIGTLIVVNEKYLRLKIKNSNLTSLLSIVVLLFCAITFNEESNFPGILVLAPCIATSLLLLSQNSFINQKILSSKFFVHIGELSYSIYLWHWPIMAYFRYYNYDTTFTLFEILIIISLTYILSYLSYLFIEKPYRKSSTKKFLTLVSCNAALLCGLFFIIPPINKRVIKIPDNFSRPIFGLKSHAQNFEKVDFLGDTSKPYDSLLLIGDSHALVYKSVLNNIGELYKFNFRTVTNNTYPNIPGIEKKDFPDVRYYNQYLKLIQPTSIELKNAHLIIIASIWLERIHSLPGSFESLVTNLRKDQKVIILSDFPVLDKDPIRVNRNYLKDSRKKNIYDVKINMAPAWLENLKNKYKNIYFLDLDYNAFRDDIPFVNDTVMYYDRDHLNLFGTKILSQRIGKDFMNKLRQIQSK</sequence>
<feature type="transmembrane region" description="Helical" evidence="1">
    <location>
        <begin position="341"/>
        <end position="359"/>
    </location>
</feature>
<dbReference type="EMBL" id="CP015772">
    <property type="protein sequence ID" value="ANH80939.1"/>
    <property type="molecule type" value="Genomic_DNA"/>
</dbReference>
<feature type="transmembrane region" description="Helical" evidence="1">
    <location>
        <begin position="30"/>
        <end position="51"/>
    </location>
</feature>
<feature type="transmembrane region" description="Helical" evidence="1">
    <location>
        <begin position="219"/>
        <end position="237"/>
    </location>
</feature>
<evidence type="ECO:0000313" key="4">
    <source>
        <dbReference type="EMBL" id="ANH80939.1"/>
    </source>
</evidence>
<dbReference type="InterPro" id="IPR002656">
    <property type="entry name" value="Acyl_transf_3_dom"/>
</dbReference>
<keyword evidence="1" id="KW-1133">Transmembrane helix</keyword>
<feature type="transmembrane region" description="Helical" evidence="1">
    <location>
        <begin position="132"/>
        <end position="153"/>
    </location>
</feature>
<evidence type="ECO:0000259" key="2">
    <source>
        <dbReference type="Pfam" id="PF01757"/>
    </source>
</evidence>
<dbReference type="RefSeq" id="WP_067754301.1">
    <property type="nucleotide sequence ID" value="NZ_CP015772.1"/>
</dbReference>
<evidence type="ECO:0008006" key="6">
    <source>
        <dbReference type="Google" id="ProtNLM"/>
    </source>
</evidence>
<evidence type="ECO:0000259" key="3">
    <source>
        <dbReference type="Pfam" id="PF19040"/>
    </source>
</evidence>
<feature type="transmembrane region" description="Helical" evidence="1">
    <location>
        <begin position="243"/>
        <end position="261"/>
    </location>
</feature>
<feature type="transmembrane region" description="Helical" evidence="1">
    <location>
        <begin position="7"/>
        <end position="24"/>
    </location>
</feature>
<keyword evidence="1" id="KW-0472">Membrane</keyword>
<dbReference type="PANTHER" id="PTHR23028:SF53">
    <property type="entry name" value="ACYL_TRANSF_3 DOMAIN-CONTAINING PROTEIN"/>
    <property type="match status" value="1"/>
</dbReference>
<proteinExistence type="predicted"/>
<feature type="transmembrane region" description="Helical" evidence="1">
    <location>
        <begin position="189"/>
        <end position="207"/>
    </location>
</feature>
<name>A0A1A9I1K9_9BACT</name>
<dbReference type="Pfam" id="PF01757">
    <property type="entry name" value="Acyl_transf_3"/>
    <property type="match status" value="1"/>
</dbReference>
<organism evidence="4 5">
    <name type="scientific">Niabella ginsenosidivorans</name>
    <dbReference type="NCBI Taxonomy" id="1176587"/>
    <lineage>
        <taxon>Bacteria</taxon>
        <taxon>Pseudomonadati</taxon>
        <taxon>Bacteroidota</taxon>
        <taxon>Chitinophagia</taxon>
        <taxon>Chitinophagales</taxon>
        <taxon>Chitinophagaceae</taxon>
        <taxon>Niabella</taxon>
    </lineage>
</organism>
<dbReference type="OrthoDB" id="9796461at2"/>
<evidence type="ECO:0000256" key="1">
    <source>
        <dbReference type="SAM" id="Phobius"/>
    </source>
</evidence>
<keyword evidence="5" id="KW-1185">Reference proteome</keyword>
<dbReference type="STRING" id="1176587.A8C56_08035"/>
<dbReference type="Proteomes" id="UP000077667">
    <property type="component" value="Chromosome"/>
</dbReference>
<dbReference type="InterPro" id="IPR050879">
    <property type="entry name" value="Acyltransferase_3"/>
</dbReference>
<feature type="transmembrane region" description="Helical" evidence="1">
    <location>
        <begin position="306"/>
        <end position="329"/>
    </location>
</feature>
<feature type="domain" description="SGNH" evidence="3">
    <location>
        <begin position="394"/>
        <end position="596"/>
    </location>
</feature>
<dbReference type="AlphaFoldDB" id="A0A1A9I1K9"/>
<dbReference type="Pfam" id="PF19040">
    <property type="entry name" value="SGNH"/>
    <property type="match status" value="1"/>
</dbReference>
<feature type="domain" description="Acyltransferase 3" evidence="2">
    <location>
        <begin position="6"/>
        <end position="326"/>
    </location>
</feature>
<dbReference type="GO" id="GO:0016747">
    <property type="term" value="F:acyltransferase activity, transferring groups other than amino-acyl groups"/>
    <property type="evidence" value="ECO:0007669"/>
    <property type="project" value="InterPro"/>
</dbReference>
<reference evidence="4 5" key="1">
    <citation type="submission" date="2016-05" db="EMBL/GenBank/DDBJ databases">
        <title>Niabella ginsenosidivorans BS26 whole genome sequencing.</title>
        <authorList>
            <person name="Im W.T."/>
            <person name="Siddiqi M.Z."/>
        </authorList>
    </citation>
    <scope>NUCLEOTIDE SEQUENCE [LARGE SCALE GENOMIC DNA]</scope>
    <source>
        <strain evidence="4 5">BS26</strain>
    </source>
</reference>
<accession>A0A1A9I1K9</accession>